<comment type="function">
    <text evidence="7">Sigma factors are initiation factors that promote the attachment of RNA polymerase to specific initiation sites and are then released. This sigma factor is involved in regulation of expression of heat shock genes.</text>
</comment>
<keyword evidence="5 7" id="KW-0238">DNA-binding</keyword>
<evidence type="ECO:0000256" key="1">
    <source>
        <dbReference type="ARBA" id="ARBA00022490"/>
    </source>
</evidence>
<dbReference type="GO" id="GO:0009408">
    <property type="term" value="P:response to heat"/>
    <property type="evidence" value="ECO:0007669"/>
    <property type="project" value="UniProtKB-UniRule"/>
</dbReference>
<dbReference type="GO" id="GO:0016987">
    <property type="term" value="F:sigma factor activity"/>
    <property type="evidence" value="ECO:0007669"/>
    <property type="project" value="UniProtKB-UniRule"/>
</dbReference>
<dbReference type="FunFam" id="1.10.10.10:FF:000285">
    <property type="entry name" value="RNA polymerase sigma factor RpoH"/>
    <property type="match status" value="1"/>
</dbReference>
<dbReference type="InterPro" id="IPR013324">
    <property type="entry name" value="RNA_pol_sigma_r3/r4-like"/>
</dbReference>
<evidence type="ECO:0000256" key="6">
    <source>
        <dbReference type="ARBA" id="ARBA00023163"/>
    </source>
</evidence>
<comment type="caution">
    <text evidence="11">The sequence shown here is derived from an EMBL/GenBank/DDBJ whole genome shotgun (WGS) entry which is preliminary data.</text>
</comment>
<dbReference type="PRINTS" id="PR00046">
    <property type="entry name" value="SIGMA70FCT"/>
</dbReference>
<keyword evidence="6 7" id="KW-0804">Transcription</keyword>
<evidence type="ECO:0000256" key="2">
    <source>
        <dbReference type="ARBA" id="ARBA00023015"/>
    </source>
</evidence>
<dbReference type="PANTHER" id="PTHR30376:SF3">
    <property type="entry name" value="RNA POLYMERASE SIGMA FACTOR RPOH"/>
    <property type="match status" value="1"/>
</dbReference>
<feature type="domain" description="RNA polymerase sigma-70" evidence="9">
    <location>
        <begin position="117"/>
        <end position="130"/>
    </location>
</feature>
<dbReference type="Pfam" id="PF00140">
    <property type="entry name" value="Sigma70_r1_2"/>
    <property type="match status" value="1"/>
</dbReference>
<keyword evidence="11" id="KW-0548">Nucleotidyltransferase</keyword>
<comment type="subcellular location">
    <subcellularLocation>
        <location evidence="7">Cytoplasm</location>
    </subcellularLocation>
</comment>
<evidence type="ECO:0000256" key="3">
    <source>
        <dbReference type="ARBA" id="ARBA00023016"/>
    </source>
</evidence>
<keyword evidence="3 7" id="KW-0346">Stress response</keyword>
<feature type="region of interest" description="Sigma-70 factor domain-4" evidence="7">
    <location>
        <begin position="268"/>
        <end position="320"/>
    </location>
</feature>
<accession>F0EY27</accession>
<dbReference type="NCBIfam" id="TIGR02392">
    <property type="entry name" value="rpoH_proteo"/>
    <property type="match status" value="1"/>
</dbReference>
<dbReference type="InterPro" id="IPR014284">
    <property type="entry name" value="RNA_pol_sigma-70_dom"/>
</dbReference>
<dbReference type="NCBIfam" id="NF005143">
    <property type="entry name" value="PRK06596.1"/>
    <property type="match status" value="1"/>
</dbReference>
<dbReference type="InterPro" id="IPR007630">
    <property type="entry name" value="RNA_pol_sigma70_r4"/>
</dbReference>
<evidence type="ECO:0000259" key="10">
    <source>
        <dbReference type="PROSITE" id="PS00716"/>
    </source>
</evidence>
<evidence type="ECO:0000256" key="4">
    <source>
        <dbReference type="ARBA" id="ARBA00023082"/>
    </source>
</evidence>
<dbReference type="HOGENOM" id="CLU_014793_3_5_4"/>
<dbReference type="FunFam" id="1.20.120.1810:FF:000001">
    <property type="entry name" value="RNA polymerase sigma factor RpoH"/>
    <property type="match status" value="1"/>
</dbReference>
<dbReference type="GO" id="GO:0016779">
    <property type="term" value="F:nucleotidyltransferase activity"/>
    <property type="evidence" value="ECO:0007669"/>
    <property type="project" value="UniProtKB-KW"/>
</dbReference>
<gene>
    <name evidence="7 11" type="primary">rpoH</name>
    <name evidence="11" type="ORF">HMPREF9098_0787</name>
</gene>
<dbReference type="PANTHER" id="PTHR30376">
    <property type="entry name" value="SIGMA FACTOR RPOH HEAT SHOCK RELATED"/>
    <property type="match status" value="1"/>
</dbReference>
<dbReference type="Pfam" id="PF04542">
    <property type="entry name" value="Sigma70_r2"/>
    <property type="match status" value="1"/>
</dbReference>
<comment type="subunit">
    <text evidence="7">Interacts with the RNA polymerase core enzyme.</text>
</comment>
<keyword evidence="4 7" id="KW-0731">Sigma factor</keyword>
<feature type="region of interest" description="Sigma-70 factor domain-2" evidence="7">
    <location>
        <begin position="93"/>
        <end position="162"/>
    </location>
</feature>
<evidence type="ECO:0000256" key="5">
    <source>
        <dbReference type="ARBA" id="ARBA00023125"/>
    </source>
</evidence>
<keyword evidence="1 7" id="KW-0963">Cytoplasm</keyword>
<dbReference type="Gene3D" id="1.20.140.160">
    <property type="match status" value="1"/>
</dbReference>
<dbReference type="STRING" id="888741.HMPREF9098_0787"/>
<feature type="short sequence motif" description="Interaction with polymerase core subunit RpoC" evidence="7">
    <location>
        <begin position="117"/>
        <end position="120"/>
    </location>
</feature>
<dbReference type="EMBL" id="AEWV01000014">
    <property type="protein sequence ID" value="EGC17809.1"/>
    <property type="molecule type" value="Genomic_DNA"/>
</dbReference>
<keyword evidence="2 7" id="KW-0805">Transcription regulation</keyword>
<feature type="domain" description="RNA polymerase sigma-70" evidence="10">
    <location>
        <begin position="292"/>
        <end position="318"/>
    </location>
</feature>
<dbReference type="GO" id="GO:0003677">
    <property type="term" value="F:DNA binding"/>
    <property type="evidence" value="ECO:0007669"/>
    <property type="project" value="UniProtKB-UniRule"/>
</dbReference>
<comment type="similarity">
    <text evidence="7">Belongs to the sigma-70 factor family. RpoH subfamily.</text>
</comment>
<dbReference type="SUPFAM" id="SSF88946">
    <property type="entry name" value="Sigma2 domain of RNA polymerase sigma factors"/>
    <property type="match status" value="1"/>
</dbReference>
<dbReference type="PROSITE" id="PS00715">
    <property type="entry name" value="SIGMA70_1"/>
    <property type="match status" value="1"/>
</dbReference>
<dbReference type="AlphaFoldDB" id="F0EY27"/>
<dbReference type="GO" id="GO:0005737">
    <property type="term" value="C:cytoplasm"/>
    <property type="evidence" value="ECO:0007669"/>
    <property type="project" value="UniProtKB-SubCell"/>
</dbReference>
<dbReference type="SUPFAM" id="SSF88659">
    <property type="entry name" value="Sigma3 and sigma4 domains of RNA polymerase sigma factors"/>
    <property type="match status" value="1"/>
</dbReference>
<evidence type="ECO:0000259" key="9">
    <source>
        <dbReference type="PROSITE" id="PS00715"/>
    </source>
</evidence>
<evidence type="ECO:0000256" key="8">
    <source>
        <dbReference type="NCBIfam" id="TIGR02392"/>
    </source>
</evidence>
<evidence type="ECO:0000256" key="7">
    <source>
        <dbReference type="HAMAP-Rule" id="MF_00961"/>
    </source>
</evidence>
<dbReference type="Proteomes" id="UP000004088">
    <property type="component" value="Unassembled WGS sequence"/>
</dbReference>
<dbReference type="Gene3D" id="1.20.120.1810">
    <property type="match status" value="1"/>
</dbReference>
<dbReference type="InterPro" id="IPR007627">
    <property type="entry name" value="RNA_pol_sigma70_r2"/>
</dbReference>
<evidence type="ECO:0000313" key="12">
    <source>
        <dbReference type="Proteomes" id="UP000004088"/>
    </source>
</evidence>
<dbReference type="Pfam" id="PF04545">
    <property type="entry name" value="Sigma70_r4"/>
    <property type="match status" value="1"/>
</dbReference>
<feature type="DNA-binding region" description="H-T-H motif" evidence="7">
    <location>
        <begin position="293"/>
        <end position="312"/>
    </location>
</feature>
<name>F0EY27_9NEIS</name>
<sequence length="332" mass="37577">MFCQALNAIISENLHKLAGIPGAAVYNYRNKKMVYERGKIMTNHAFALPVPSGHGNLEQYIHTVNNIPMLSAEEETRLAERQIKGDLEAAKQLILSHLRVVVSIARGYDGYGLNQADLIQEGNIGLMKAVKRFEPHHGARLFSFAVHWIKAEIHEFILRNWRLVRVATTKPQRKLFFNLRSMRNSLKALSPKEAQDIADDLGVKVSEVMEMEQRMTGHDIGLLADNQDDDENNAFAPIDWLSDSQHEPSHQLAQKAHYALQTEGLQAALAQLDERSRRIVETRWLHDGQAATLHELAAEFGVSAERIRQIEAKAIQKLRAIMENQADDLLEE</sequence>
<keyword evidence="12" id="KW-1185">Reference proteome</keyword>
<dbReference type="InterPro" id="IPR050813">
    <property type="entry name" value="Sigma-70_Factor"/>
</dbReference>
<proteinExistence type="inferred from homology"/>
<dbReference type="GO" id="GO:0006352">
    <property type="term" value="P:DNA-templated transcription initiation"/>
    <property type="evidence" value="ECO:0007669"/>
    <property type="project" value="UniProtKB-UniRule"/>
</dbReference>
<dbReference type="InterPro" id="IPR012759">
    <property type="entry name" value="RNA_pol_sigma_RpoH_proteobac"/>
</dbReference>
<reference evidence="11 12" key="1">
    <citation type="submission" date="2011-01" db="EMBL/GenBank/DDBJ databases">
        <authorList>
            <person name="Muzny D."/>
            <person name="Qin X."/>
            <person name="Deng J."/>
            <person name="Jiang H."/>
            <person name="Liu Y."/>
            <person name="Qu J."/>
            <person name="Song X.-Z."/>
            <person name="Zhang L."/>
            <person name="Thornton R."/>
            <person name="Coyle M."/>
            <person name="Francisco L."/>
            <person name="Jackson L."/>
            <person name="Javaid M."/>
            <person name="Korchina V."/>
            <person name="Kovar C."/>
            <person name="Mata R."/>
            <person name="Mathew T."/>
            <person name="Ngo R."/>
            <person name="Nguyen L."/>
            <person name="Nguyen N."/>
            <person name="Okwuonu G."/>
            <person name="Ongeri F."/>
            <person name="Pham C."/>
            <person name="Simmons D."/>
            <person name="Wilczek-Boney K."/>
            <person name="Hale W."/>
            <person name="Jakkamsetti A."/>
            <person name="Pham P."/>
            <person name="Ruth R."/>
            <person name="San Lucas F."/>
            <person name="Warren J."/>
            <person name="Zhang J."/>
            <person name="Zhao Z."/>
            <person name="Zhou C."/>
            <person name="Zhu D."/>
            <person name="Lee S."/>
            <person name="Bess C."/>
            <person name="Blankenburg K."/>
            <person name="Forbes L."/>
            <person name="Fu Q."/>
            <person name="Gubbala S."/>
            <person name="Hirani K."/>
            <person name="Jayaseelan J.C."/>
            <person name="Lara F."/>
            <person name="Munidasa M."/>
            <person name="Palculict T."/>
            <person name="Patil S."/>
            <person name="Pu L.-L."/>
            <person name="Saada N."/>
            <person name="Tang L."/>
            <person name="Weissenberger G."/>
            <person name="Zhu Y."/>
            <person name="Hemphill L."/>
            <person name="Shang Y."/>
            <person name="Youmans B."/>
            <person name="Ayvaz T."/>
            <person name="Ross M."/>
            <person name="Santibanez J."/>
            <person name="Aqrawi P."/>
            <person name="Gross S."/>
            <person name="Joshi V."/>
            <person name="Fowler G."/>
            <person name="Nazareth L."/>
            <person name="Reid J."/>
            <person name="Worley K."/>
            <person name="Petrosino J."/>
            <person name="Highlander S."/>
            <person name="Gibbs R."/>
        </authorList>
    </citation>
    <scope>NUCLEOTIDE SEQUENCE [LARGE SCALE GENOMIC DNA]</scope>
    <source>
        <strain evidence="11 12">ATCC 33394</strain>
    </source>
</reference>
<dbReference type="NCBIfam" id="TIGR02937">
    <property type="entry name" value="sigma70-ECF"/>
    <property type="match status" value="1"/>
</dbReference>
<protein>
    <recommendedName>
        <fullName evidence="7 8">RNA polymerase sigma factor RpoH</fullName>
    </recommendedName>
    <alternativeName>
        <fullName evidence="7">RNA polymerase sigma-32 factor</fullName>
    </alternativeName>
</protein>
<dbReference type="HAMAP" id="MF_00961">
    <property type="entry name" value="Sigma70_RpoH"/>
    <property type="match status" value="1"/>
</dbReference>
<dbReference type="CDD" id="cd06171">
    <property type="entry name" value="Sigma70_r4"/>
    <property type="match status" value="1"/>
</dbReference>
<evidence type="ECO:0000313" key="11">
    <source>
        <dbReference type="EMBL" id="EGC17809.1"/>
    </source>
</evidence>
<keyword evidence="11" id="KW-0808">Transferase</keyword>
<dbReference type="PROSITE" id="PS00716">
    <property type="entry name" value="SIGMA70_2"/>
    <property type="match status" value="1"/>
</dbReference>
<dbReference type="InterPro" id="IPR000943">
    <property type="entry name" value="RNA_pol_sigma70"/>
</dbReference>
<dbReference type="InterPro" id="IPR009042">
    <property type="entry name" value="RNA_pol_sigma70_r1_2"/>
</dbReference>
<dbReference type="InterPro" id="IPR013325">
    <property type="entry name" value="RNA_pol_sigma_r2"/>
</dbReference>
<organism evidence="11 12">
    <name type="scientific">Kingella denitrificans ATCC 33394</name>
    <dbReference type="NCBI Taxonomy" id="888741"/>
    <lineage>
        <taxon>Bacteria</taxon>
        <taxon>Pseudomonadati</taxon>
        <taxon>Pseudomonadota</taxon>
        <taxon>Betaproteobacteria</taxon>
        <taxon>Neisseriales</taxon>
        <taxon>Neisseriaceae</taxon>
        <taxon>Kingella</taxon>
    </lineage>
</organism>